<dbReference type="Proteomes" id="UP001165143">
    <property type="component" value="Unassembled WGS sequence"/>
</dbReference>
<dbReference type="AlphaFoldDB" id="A0A9W6PGT6"/>
<dbReference type="EMBL" id="BSRX01000013">
    <property type="protein sequence ID" value="GLW54607.1"/>
    <property type="molecule type" value="Genomic_DNA"/>
</dbReference>
<proteinExistence type="predicted"/>
<accession>A0A9W6PGT6</accession>
<dbReference type="OrthoDB" id="3872573at2"/>
<gene>
    <name evidence="1" type="ORF">Kpho01_26180</name>
</gene>
<evidence type="ECO:0000313" key="1">
    <source>
        <dbReference type="EMBL" id="GLW54607.1"/>
    </source>
</evidence>
<dbReference type="SUPFAM" id="SSF140453">
    <property type="entry name" value="EsxAB dimer-like"/>
    <property type="match status" value="1"/>
</dbReference>
<dbReference type="Gene3D" id="1.10.287.1060">
    <property type="entry name" value="ESAT-6-like"/>
    <property type="match status" value="1"/>
</dbReference>
<dbReference type="InterPro" id="IPR036689">
    <property type="entry name" value="ESAT-6-like_sf"/>
</dbReference>
<organism evidence="1 2">
    <name type="scientific">Kitasatospora phosalacinea</name>
    <dbReference type="NCBI Taxonomy" id="2065"/>
    <lineage>
        <taxon>Bacteria</taxon>
        <taxon>Bacillati</taxon>
        <taxon>Actinomycetota</taxon>
        <taxon>Actinomycetes</taxon>
        <taxon>Kitasatosporales</taxon>
        <taxon>Streptomycetaceae</taxon>
        <taxon>Kitasatospora</taxon>
    </lineage>
</organism>
<protein>
    <submittedName>
        <fullName evidence="1">Uncharacterized protein</fullName>
    </submittedName>
</protein>
<dbReference type="RefSeq" id="WP_051777058.1">
    <property type="nucleotide sequence ID" value="NZ_BSRX01000013.1"/>
</dbReference>
<name>A0A9W6PGT6_9ACTN</name>
<sequence length="114" mass="11950">MDLIGDVKHLVGDVAKVAEDIVMAPAEIAHWALGKMFGDADAELNKIAQELAELGKQVDGLGREVNGLLGSLTWHGAAADAFIAHAQGRVRELNGVADELGQLGDSVKQLANVL</sequence>
<comment type="caution">
    <text evidence="1">The sequence shown here is derived from an EMBL/GenBank/DDBJ whole genome shotgun (WGS) entry which is preliminary data.</text>
</comment>
<evidence type="ECO:0000313" key="2">
    <source>
        <dbReference type="Proteomes" id="UP001165143"/>
    </source>
</evidence>
<reference evidence="1" key="1">
    <citation type="submission" date="2023-02" db="EMBL/GenBank/DDBJ databases">
        <title>Kitasatospora phosalacinea NBRC 14362.</title>
        <authorList>
            <person name="Ichikawa N."/>
            <person name="Sato H."/>
            <person name="Tonouchi N."/>
        </authorList>
    </citation>
    <scope>NUCLEOTIDE SEQUENCE</scope>
    <source>
        <strain evidence="1">NBRC 14362</strain>
    </source>
</reference>